<dbReference type="PANTHER" id="PTHR47491:SF5">
    <property type="entry name" value="CAP-GLY DOMAIN LINKER"/>
    <property type="match status" value="1"/>
</dbReference>
<name>A0A2G2VIT7_CAPBA</name>
<comment type="caution">
    <text evidence="1">The sequence shown here is derived from an EMBL/GenBank/DDBJ whole genome shotgun (WGS) entry which is preliminary data.</text>
</comment>
<evidence type="ECO:0000313" key="2">
    <source>
        <dbReference type="Proteomes" id="UP000224567"/>
    </source>
</evidence>
<evidence type="ECO:0000313" key="1">
    <source>
        <dbReference type="EMBL" id="PHT32869.1"/>
    </source>
</evidence>
<dbReference type="STRING" id="33114.A0A2G2VIT7"/>
<protein>
    <submittedName>
        <fullName evidence="1">Uncharacterized protein</fullName>
    </submittedName>
</protein>
<keyword evidence="2" id="KW-1185">Reference proteome</keyword>
<gene>
    <name evidence="1" type="ORF">CQW23_29206</name>
</gene>
<reference evidence="2" key="2">
    <citation type="journal article" date="2017" name="J. Anim. Genet.">
        <title>Multiple reference genome sequences of hot pepper reveal the massive evolution of plant disease resistance genes by retroduplication.</title>
        <authorList>
            <person name="Kim S."/>
            <person name="Park J."/>
            <person name="Yeom S.-I."/>
            <person name="Kim Y.-M."/>
            <person name="Seo E."/>
            <person name="Kim K.-T."/>
            <person name="Kim M.-S."/>
            <person name="Lee J.M."/>
            <person name="Cheong K."/>
            <person name="Shin H.-S."/>
            <person name="Kim S.-B."/>
            <person name="Han K."/>
            <person name="Lee J."/>
            <person name="Park M."/>
            <person name="Lee H.-A."/>
            <person name="Lee H.-Y."/>
            <person name="Lee Y."/>
            <person name="Oh S."/>
            <person name="Lee J.H."/>
            <person name="Choi E."/>
            <person name="Choi E."/>
            <person name="Lee S.E."/>
            <person name="Jeon J."/>
            <person name="Kim H."/>
            <person name="Choi G."/>
            <person name="Song H."/>
            <person name="Lee J."/>
            <person name="Lee S.-C."/>
            <person name="Kwon J.-K."/>
            <person name="Lee H.-Y."/>
            <person name="Koo N."/>
            <person name="Hong Y."/>
            <person name="Kim R.W."/>
            <person name="Kang W.-H."/>
            <person name="Huh J.H."/>
            <person name="Kang B.-C."/>
            <person name="Yang T.-J."/>
            <person name="Lee Y.-H."/>
            <person name="Bennetzen J.L."/>
            <person name="Choi D."/>
        </authorList>
    </citation>
    <scope>NUCLEOTIDE SEQUENCE [LARGE SCALE GENOMIC DNA]</scope>
    <source>
        <strain evidence="2">cv. PBC81</strain>
    </source>
</reference>
<dbReference type="PANTHER" id="PTHR47491">
    <property type="entry name" value="CAP-GLY DOMAIN LINKER"/>
    <property type="match status" value="1"/>
</dbReference>
<reference evidence="1 2" key="1">
    <citation type="journal article" date="2017" name="Genome Biol.">
        <title>New reference genome sequences of hot pepper reveal the massive evolution of plant disease-resistance genes by retroduplication.</title>
        <authorList>
            <person name="Kim S."/>
            <person name="Park J."/>
            <person name="Yeom S.I."/>
            <person name="Kim Y.M."/>
            <person name="Seo E."/>
            <person name="Kim K.T."/>
            <person name="Kim M.S."/>
            <person name="Lee J.M."/>
            <person name="Cheong K."/>
            <person name="Shin H.S."/>
            <person name="Kim S.B."/>
            <person name="Han K."/>
            <person name="Lee J."/>
            <person name="Park M."/>
            <person name="Lee H.A."/>
            <person name="Lee H.Y."/>
            <person name="Lee Y."/>
            <person name="Oh S."/>
            <person name="Lee J.H."/>
            <person name="Choi E."/>
            <person name="Choi E."/>
            <person name="Lee S.E."/>
            <person name="Jeon J."/>
            <person name="Kim H."/>
            <person name="Choi G."/>
            <person name="Song H."/>
            <person name="Lee J."/>
            <person name="Lee S.C."/>
            <person name="Kwon J.K."/>
            <person name="Lee H.Y."/>
            <person name="Koo N."/>
            <person name="Hong Y."/>
            <person name="Kim R.W."/>
            <person name="Kang W.H."/>
            <person name="Huh J.H."/>
            <person name="Kang B.C."/>
            <person name="Yang T.J."/>
            <person name="Lee Y.H."/>
            <person name="Bennetzen J.L."/>
            <person name="Choi D."/>
        </authorList>
    </citation>
    <scope>NUCLEOTIDE SEQUENCE [LARGE SCALE GENOMIC DNA]</scope>
    <source>
        <strain evidence="2">cv. PBC81</strain>
    </source>
</reference>
<accession>A0A2G2VIT7</accession>
<dbReference type="OrthoDB" id="1938127at2759"/>
<proteinExistence type="predicted"/>
<dbReference type="Proteomes" id="UP000224567">
    <property type="component" value="Unassembled WGS sequence"/>
</dbReference>
<dbReference type="AlphaFoldDB" id="A0A2G2VIT7"/>
<sequence length="83" mass="9602">MDIKQLQADLATTFTGNDILKCEVENALDAFSYATPKLKYLELQVLKEDENINPLTNDFQECMKELVVVKAILQKVFQERDFM</sequence>
<dbReference type="EMBL" id="MLFT02000012">
    <property type="protein sequence ID" value="PHT32869.1"/>
    <property type="molecule type" value="Genomic_DNA"/>
</dbReference>
<organism evidence="1 2">
    <name type="scientific">Capsicum baccatum</name>
    <name type="common">Peruvian pepper</name>
    <dbReference type="NCBI Taxonomy" id="33114"/>
    <lineage>
        <taxon>Eukaryota</taxon>
        <taxon>Viridiplantae</taxon>
        <taxon>Streptophyta</taxon>
        <taxon>Embryophyta</taxon>
        <taxon>Tracheophyta</taxon>
        <taxon>Spermatophyta</taxon>
        <taxon>Magnoliopsida</taxon>
        <taxon>eudicotyledons</taxon>
        <taxon>Gunneridae</taxon>
        <taxon>Pentapetalae</taxon>
        <taxon>asterids</taxon>
        <taxon>lamiids</taxon>
        <taxon>Solanales</taxon>
        <taxon>Solanaceae</taxon>
        <taxon>Solanoideae</taxon>
        <taxon>Capsiceae</taxon>
        <taxon>Capsicum</taxon>
    </lineage>
</organism>